<protein>
    <submittedName>
        <fullName evidence="2">GPI inositol-deacylase PGAP1-like</fullName>
    </submittedName>
</protein>
<organism evidence="2 3">
    <name type="scientific">Plasmopara halstedii</name>
    <name type="common">Downy mildew of sunflower</name>
    <dbReference type="NCBI Taxonomy" id="4781"/>
    <lineage>
        <taxon>Eukaryota</taxon>
        <taxon>Sar</taxon>
        <taxon>Stramenopiles</taxon>
        <taxon>Oomycota</taxon>
        <taxon>Peronosporomycetes</taxon>
        <taxon>Peronosporales</taxon>
        <taxon>Peronosporaceae</taxon>
        <taxon>Plasmopara</taxon>
    </lineage>
</organism>
<keyword evidence="3" id="KW-1185">Reference proteome</keyword>
<evidence type="ECO:0000256" key="1">
    <source>
        <dbReference type="SAM" id="SignalP"/>
    </source>
</evidence>
<dbReference type="GeneID" id="36405132"/>
<dbReference type="PANTHER" id="PTHR22538:SF1">
    <property type="entry name" value="VWFD DOMAIN-CONTAINING PROTEIN"/>
    <property type="match status" value="1"/>
</dbReference>
<dbReference type="SUPFAM" id="SSF53474">
    <property type="entry name" value="alpha/beta-Hydrolases"/>
    <property type="match status" value="1"/>
</dbReference>
<dbReference type="RefSeq" id="XP_024576213.1">
    <property type="nucleotide sequence ID" value="XM_024725435.1"/>
</dbReference>
<proteinExistence type="predicted"/>
<dbReference type="Proteomes" id="UP000054928">
    <property type="component" value="Unassembled WGS sequence"/>
</dbReference>
<dbReference type="Gene3D" id="3.40.50.1820">
    <property type="entry name" value="alpha/beta hydrolase"/>
    <property type="match status" value="1"/>
</dbReference>
<feature type="chain" id="PRO_5006058651" evidence="1">
    <location>
        <begin position="24"/>
        <end position="516"/>
    </location>
</feature>
<accession>A0A0P1AGS3</accession>
<keyword evidence="1" id="KW-0732">Signal</keyword>
<dbReference type="EMBL" id="CCYD01000442">
    <property type="protein sequence ID" value="CEG39844.1"/>
    <property type="molecule type" value="Genomic_DNA"/>
</dbReference>
<dbReference type="PANTHER" id="PTHR22538">
    <property type="entry name" value="CILIA- AND FLAGELLA-ASSOCIATED PROTEIN 74"/>
    <property type="match status" value="1"/>
</dbReference>
<name>A0A0P1AGS3_PLAHL</name>
<evidence type="ECO:0000313" key="3">
    <source>
        <dbReference type="Proteomes" id="UP000054928"/>
    </source>
</evidence>
<feature type="signal peptide" evidence="1">
    <location>
        <begin position="1"/>
        <end position="23"/>
    </location>
</feature>
<reference evidence="3" key="1">
    <citation type="submission" date="2014-09" db="EMBL/GenBank/DDBJ databases">
        <authorList>
            <person name="Sharma Rahul"/>
            <person name="Thines Marco"/>
        </authorList>
    </citation>
    <scope>NUCLEOTIDE SEQUENCE [LARGE SCALE GENOMIC DNA]</scope>
</reference>
<sequence length="516" mass="56793">MKGFVRAVWRGIVLASFAEFVSASRQLETLLSNLPSLKLHFTLHRKGFEISDDAVFIGHANPVVSDDGLTVLYDGYATSVRGQFQTTYSLVNGSAYVITNDNLNVTTRCLSPSDLPLYTILPAINAMKSISATRLPSGCKSTFETSFDGVQYEICQESEKFTATSRDVTIEVSYVQDRDHIPVLETGLICDSIAKATALTPTALALLQGNPPPVRRRRMLEEESPVAKFPKRCTCHSIPRPCIFFHGLGNEMDEPGVQNSSRHFGSDVIKRHAPCCTTIKYASLNTVDYGWTSLNLQSKACDRALSMSKTSSKRRRQIQDTIIVTHSMGGLMIAGALANGVCHLDSSSTWISLSPPMKGSMSSDYLIDFCHGKVHNFMSRILLKGKCPIPESTISVAYQYGEHSNYMLDAAYSAAQQVYQQHVYAAMCSSSSVGNISKYQAKYIMGGRIFPHKSSKNDGLVEFDSCAGGISPQRFGKTPDSRFYKCELNHADTAFKTGNGIFKSTVLPLTWFECLL</sequence>
<evidence type="ECO:0000313" key="2">
    <source>
        <dbReference type="EMBL" id="CEG39844.1"/>
    </source>
</evidence>
<dbReference type="OMA" id="TWFECLL"/>
<dbReference type="AlphaFoldDB" id="A0A0P1AGS3"/>
<dbReference type="InterPro" id="IPR029058">
    <property type="entry name" value="AB_hydrolase_fold"/>
</dbReference>
<dbReference type="OrthoDB" id="95392at2759"/>